<evidence type="ECO:0000256" key="4">
    <source>
        <dbReference type="ARBA" id="ARBA00018070"/>
    </source>
</evidence>
<keyword evidence="13" id="KW-1185">Reference proteome</keyword>
<dbReference type="VEuPathDB" id="FungiDB:PHYBLDRAFT_100895"/>
<keyword evidence="7" id="KW-0072">Autophagy</keyword>
<dbReference type="GO" id="GO:0034045">
    <property type="term" value="C:phagophore assembly site membrane"/>
    <property type="evidence" value="ECO:0007669"/>
    <property type="project" value="UniProtKB-SubCell"/>
</dbReference>
<dbReference type="STRING" id="763407.A0A162UHF9"/>
<dbReference type="PANTHER" id="PTHR13190:SF1">
    <property type="entry name" value="AUTOPHAGY-RELATED 2, ISOFORM A"/>
    <property type="match status" value="1"/>
</dbReference>
<keyword evidence="5" id="KW-0813">Transport</keyword>
<keyword evidence="6" id="KW-0256">Endoplasmic reticulum</keyword>
<comment type="catalytic activity">
    <reaction evidence="10">
        <text>a 1,2-diacyl-sn-glycero-3-phospho-L-serine(in) = a 1,2-diacyl-sn-glycero-3-phospho-L-serine(out)</text>
        <dbReference type="Rhea" id="RHEA:38663"/>
        <dbReference type="ChEBI" id="CHEBI:57262"/>
    </reaction>
</comment>
<evidence type="ECO:0000256" key="6">
    <source>
        <dbReference type="ARBA" id="ARBA00022824"/>
    </source>
</evidence>
<dbReference type="GO" id="GO:0061709">
    <property type="term" value="P:reticulophagy"/>
    <property type="evidence" value="ECO:0007669"/>
    <property type="project" value="TreeGrafter"/>
</dbReference>
<dbReference type="GO" id="GO:0000422">
    <property type="term" value="P:autophagy of mitochondrion"/>
    <property type="evidence" value="ECO:0007669"/>
    <property type="project" value="TreeGrafter"/>
</dbReference>
<evidence type="ECO:0000256" key="5">
    <source>
        <dbReference type="ARBA" id="ARBA00022448"/>
    </source>
</evidence>
<dbReference type="GO" id="GO:0032266">
    <property type="term" value="F:phosphatidylinositol-3-phosphate binding"/>
    <property type="evidence" value="ECO:0007669"/>
    <property type="project" value="TreeGrafter"/>
</dbReference>
<dbReference type="InterPro" id="IPR026849">
    <property type="entry name" value="ATG2"/>
</dbReference>
<dbReference type="GO" id="GO:0043495">
    <property type="term" value="F:protein-membrane adaptor activity"/>
    <property type="evidence" value="ECO:0007669"/>
    <property type="project" value="TreeGrafter"/>
</dbReference>
<dbReference type="AlphaFoldDB" id="A0A162UHF9"/>
<dbReference type="EMBL" id="KV440977">
    <property type="protein sequence ID" value="OAD75253.1"/>
    <property type="molecule type" value="Genomic_DNA"/>
</dbReference>
<proteinExistence type="inferred from homology"/>
<feature type="non-terminal residue" evidence="12">
    <location>
        <position position="213"/>
    </location>
</feature>
<dbReference type="RefSeq" id="XP_018293293.1">
    <property type="nucleotide sequence ID" value="XM_018427614.1"/>
</dbReference>
<accession>A0A162UHF9</accession>
<feature type="non-terminal residue" evidence="12">
    <location>
        <position position="1"/>
    </location>
</feature>
<comment type="subcellular location">
    <subcellularLocation>
        <location evidence="1">Endoplasmic reticulum membrane</location>
        <topology evidence="1">Peripheral membrane protein</topology>
    </subcellularLocation>
    <subcellularLocation>
        <location evidence="2">Preautophagosomal structure membrane</location>
        <topology evidence="2">Peripheral membrane protein</topology>
    </subcellularLocation>
</comment>
<evidence type="ECO:0000256" key="3">
    <source>
        <dbReference type="ARBA" id="ARBA00009714"/>
    </source>
</evidence>
<dbReference type="GO" id="GO:0061723">
    <property type="term" value="P:glycophagy"/>
    <property type="evidence" value="ECO:0007669"/>
    <property type="project" value="TreeGrafter"/>
</dbReference>
<organism evidence="12 13">
    <name type="scientific">Phycomyces blakesleeanus (strain ATCC 8743b / DSM 1359 / FGSC 10004 / NBRC 33097 / NRRL 1555)</name>
    <dbReference type="NCBI Taxonomy" id="763407"/>
    <lineage>
        <taxon>Eukaryota</taxon>
        <taxon>Fungi</taxon>
        <taxon>Fungi incertae sedis</taxon>
        <taxon>Mucoromycota</taxon>
        <taxon>Mucoromycotina</taxon>
        <taxon>Mucoromycetes</taxon>
        <taxon>Mucorales</taxon>
        <taxon>Phycomycetaceae</taxon>
        <taxon>Phycomyces</taxon>
    </lineage>
</organism>
<evidence type="ECO:0000256" key="11">
    <source>
        <dbReference type="ARBA" id="ARBA00024615"/>
    </source>
</evidence>
<evidence type="ECO:0000313" key="13">
    <source>
        <dbReference type="Proteomes" id="UP000077315"/>
    </source>
</evidence>
<evidence type="ECO:0000256" key="7">
    <source>
        <dbReference type="ARBA" id="ARBA00023006"/>
    </source>
</evidence>
<evidence type="ECO:0000256" key="10">
    <source>
        <dbReference type="ARBA" id="ARBA00024479"/>
    </source>
</evidence>
<evidence type="ECO:0000256" key="1">
    <source>
        <dbReference type="ARBA" id="ARBA00004406"/>
    </source>
</evidence>
<evidence type="ECO:0000256" key="8">
    <source>
        <dbReference type="ARBA" id="ARBA00023055"/>
    </source>
</evidence>
<dbReference type="PANTHER" id="PTHR13190">
    <property type="entry name" value="AUTOPHAGY-RELATED 2, ISOFORM A"/>
    <property type="match status" value="1"/>
</dbReference>
<dbReference type="OrthoDB" id="18982at2759"/>
<dbReference type="GeneID" id="28988520"/>
<keyword evidence="9" id="KW-0472">Membrane</keyword>
<reference evidence="13" key="1">
    <citation type="submission" date="2015-06" db="EMBL/GenBank/DDBJ databases">
        <title>Expansion of signal transduction pathways in fungi by whole-genome duplication.</title>
        <authorList>
            <consortium name="DOE Joint Genome Institute"/>
            <person name="Corrochano L.M."/>
            <person name="Kuo A."/>
            <person name="Marcet-Houben M."/>
            <person name="Polaino S."/>
            <person name="Salamov A."/>
            <person name="Villalobos J.M."/>
            <person name="Alvarez M.I."/>
            <person name="Avalos J."/>
            <person name="Benito E.P."/>
            <person name="Benoit I."/>
            <person name="Burger G."/>
            <person name="Camino L.P."/>
            <person name="Canovas D."/>
            <person name="Cerda-Olmedo E."/>
            <person name="Cheng J.-F."/>
            <person name="Dominguez A."/>
            <person name="Elias M."/>
            <person name="Eslava A.P."/>
            <person name="Glaser F."/>
            <person name="Grimwood J."/>
            <person name="Gutierrez G."/>
            <person name="Heitman J."/>
            <person name="Henrissat B."/>
            <person name="Iturriaga E.A."/>
            <person name="Lang B.F."/>
            <person name="Lavin J.L."/>
            <person name="Lee S."/>
            <person name="Li W."/>
            <person name="Lindquist E."/>
            <person name="Lopez-Garcia S."/>
            <person name="Luque E.M."/>
            <person name="Marcos A.T."/>
            <person name="Martin J."/>
            <person name="McCluskey K."/>
            <person name="Medina H.R."/>
            <person name="Miralles-Duran A."/>
            <person name="Miyazaki A."/>
            <person name="Munoz-Torres E."/>
            <person name="Oguiza J.A."/>
            <person name="Ohm R."/>
            <person name="Olmedo M."/>
            <person name="Orejas M."/>
            <person name="Ortiz-Castellanos L."/>
            <person name="Pisabarro A.G."/>
            <person name="Rodriguez-Romero J."/>
            <person name="Ruiz-Herrera J."/>
            <person name="Ruiz-Vazquez R."/>
            <person name="Sanz C."/>
            <person name="Schackwitz W."/>
            <person name="Schmutz J."/>
            <person name="Shahriari M."/>
            <person name="Shelest E."/>
            <person name="Silva-Franco F."/>
            <person name="Soanes D."/>
            <person name="Syed K."/>
            <person name="Tagua V.G."/>
            <person name="Talbot N.J."/>
            <person name="Thon M."/>
            <person name="De vries R.P."/>
            <person name="Wiebenga A."/>
            <person name="Yadav J.S."/>
            <person name="Braun E.L."/>
            <person name="Baker S."/>
            <person name="Garre V."/>
            <person name="Horwitz B."/>
            <person name="Torres-Martinez S."/>
            <person name="Idnurm A."/>
            <person name="Herrera-Estrella A."/>
            <person name="Gabaldon T."/>
            <person name="Grigoriev I.V."/>
        </authorList>
    </citation>
    <scope>NUCLEOTIDE SEQUENCE [LARGE SCALE GENOMIC DNA]</scope>
    <source>
        <strain evidence="13">NRRL 1555(-)</strain>
    </source>
</reference>
<dbReference type="GO" id="GO:0005789">
    <property type="term" value="C:endoplasmic reticulum membrane"/>
    <property type="evidence" value="ECO:0007669"/>
    <property type="project" value="UniProtKB-SubCell"/>
</dbReference>
<dbReference type="InParanoid" id="A0A162UHF9"/>
<dbReference type="Pfam" id="PF13329">
    <property type="entry name" value="ATG2_CAD"/>
    <property type="match status" value="1"/>
</dbReference>
<evidence type="ECO:0000256" key="2">
    <source>
        <dbReference type="ARBA" id="ARBA00004623"/>
    </source>
</evidence>
<evidence type="ECO:0000313" key="12">
    <source>
        <dbReference type="EMBL" id="OAD75253.1"/>
    </source>
</evidence>
<dbReference type="GO" id="GO:0000045">
    <property type="term" value="P:autophagosome assembly"/>
    <property type="evidence" value="ECO:0007669"/>
    <property type="project" value="TreeGrafter"/>
</dbReference>
<dbReference type="GO" id="GO:0006869">
    <property type="term" value="P:lipid transport"/>
    <property type="evidence" value="ECO:0007669"/>
    <property type="project" value="UniProtKB-KW"/>
</dbReference>
<keyword evidence="8" id="KW-0445">Lipid transport</keyword>
<dbReference type="GO" id="GO:0034727">
    <property type="term" value="P:piecemeal microautophagy of the nucleus"/>
    <property type="evidence" value="ECO:0007669"/>
    <property type="project" value="TreeGrafter"/>
</dbReference>
<evidence type="ECO:0000256" key="9">
    <source>
        <dbReference type="ARBA" id="ARBA00023136"/>
    </source>
</evidence>
<protein>
    <recommendedName>
        <fullName evidence="4">Autophagy-related protein 2</fullName>
    </recommendedName>
</protein>
<comment type="similarity">
    <text evidence="3">Belongs to the ATG2 family.</text>
</comment>
<comment type="catalytic activity">
    <reaction evidence="11">
        <text>a 1,2-diacyl-sn-glycero-3-phosphoethanolamine(in) = a 1,2-diacyl-sn-glycero-3-phosphoethanolamine(out)</text>
        <dbReference type="Rhea" id="RHEA:38895"/>
        <dbReference type="ChEBI" id="CHEBI:64612"/>
    </reaction>
</comment>
<dbReference type="GO" id="GO:0061908">
    <property type="term" value="C:phagophore"/>
    <property type="evidence" value="ECO:0007669"/>
    <property type="project" value="TreeGrafter"/>
</dbReference>
<gene>
    <name evidence="12" type="ORF">PHYBLDRAFT_100895</name>
</gene>
<dbReference type="Proteomes" id="UP000077315">
    <property type="component" value="Unassembled WGS sequence"/>
</dbReference>
<sequence length="213" mass="23886">KVNLLPIRLYVDQDALDFLVNYFTFDKLKLRSTPFTNATIPKPAPEDEDDEDEANPVFFQYVEIFPIVLKVDYKPKYINYGNIKEGQFAELINLFHLDGAEMSLNHVKLTGIAGIERVFEKLGQEWLPHIKNTQVPNMVSGVAPIRSIVNLSSGVADLVLLPLQQYRKDGRIIKGSIQKGTHSFARATAIEAINLSARFASGTQVILEHADGF</sequence>
<name>A0A162UHF9_PHYB8</name>